<protein>
    <submittedName>
        <fullName evidence="1">Uncharacterized protein</fullName>
    </submittedName>
</protein>
<proteinExistence type="predicted"/>
<name>A0A7J9SEC0_9EURY</name>
<comment type="caution">
    <text evidence="1">The sequence shown here is derived from an EMBL/GenBank/DDBJ whole genome shotgun (WGS) entry which is preliminary data.</text>
</comment>
<organism evidence="1 2">
    <name type="scientific">Halobellus ruber</name>
    <dbReference type="NCBI Taxonomy" id="2761102"/>
    <lineage>
        <taxon>Archaea</taxon>
        <taxon>Methanobacteriati</taxon>
        <taxon>Methanobacteriota</taxon>
        <taxon>Stenosarchaea group</taxon>
        <taxon>Halobacteria</taxon>
        <taxon>Halobacteriales</taxon>
        <taxon>Haloferacaceae</taxon>
        <taxon>Halobellus</taxon>
    </lineage>
</organism>
<dbReference type="RefSeq" id="WP_185191456.1">
    <property type="nucleotide sequence ID" value="NZ_JACKXD010000001.1"/>
</dbReference>
<sequence>MTHKRLRQVGILALLVLFVASSVAMPVMAQNSAVNYDADATQSQYYRGEVTIDTYRMDWNGLQWENDAGEVEDLAGQVNESADNPYSYTVTRVNASDFGAFPHQKDGVSALDAGEWTTSGASVSNVEPATGVDAVEMTLAQGDSATFSNFSIASDESKKSLMMAFDVDSLDSNAVIEVRINDSDGDYKMAEINASESSGEDWMAGATGDGFVFQRQLGEIPTETTSGSDGTFNDIEEVEVVGQTNGGTITVTALNLDKSGNYVLGDRLTDTDSDDELETETITEVKDGGPIAVTDLSTLGDTFDNAVVNGLTVDFHRYPSSLPSTAVKVNFSKAGAYPGFDFKIDLYYRMQLDTGYDLSYSNLELVAEQSVPESRYQATDIVEGASDTDFDDLSWNDAGVTYGSVGDTIVVEDTVQPSQNIALHYQYLVTGDERTAMQQTGGAIGPTGGSGGGIVGFITSIPGMIVTTLAGLAGGKWIMG</sequence>
<evidence type="ECO:0000313" key="1">
    <source>
        <dbReference type="EMBL" id="MBB6645078.1"/>
    </source>
</evidence>
<gene>
    <name evidence="1" type="ORF">H5V44_01965</name>
</gene>
<evidence type="ECO:0000313" key="2">
    <source>
        <dbReference type="Proteomes" id="UP000546257"/>
    </source>
</evidence>
<dbReference type="EMBL" id="JACKXD010000001">
    <property type="protein sequence ID" value="MBB6645078.1"/>
    <property type="molecule type" value="Genomic_DNA"/>
</dbReference>
<dbReference type="AlphaFoldDB" id="A0A7J9SEC0"/>
<dbReference type="Proteomes" id="UP000546257">
    <property type="component" value="Unassembled WGS sequence"/>
</dbReference>
<keyword evidence="2" id="KW-1185">Reference proteome</keyword>
<accession>A0A7J9SEC0</accession>
<reference evidence="1 2" key="1">
    <citation type="submission" date="2020-08" db="EMBL/GenBank/DDBJ databases">
        <authorList>
            <person name="Seo M.-J."/>
        </authorList>
    </citation>
    <scope>NUCLEOTIDE SEQUENCE [LARGE SCALE GENOMIC DNA]</scope>
    <source>
        <strain evidence="1 2">MBLA0160</strain>
    </source>
</reference>